<evidence type="ECO:0000256" key="1">
    <source>
        <dbReference type="ARBA" id="ARBA00004123"/>
    </source>
</evidence>
<accession>A0AAW1RY76</accession>
<dbReference type="PROSITE" id="PS50082">
    <property type="entry name" value="WD_REPEATS_2"/>
    <property type="match status" value="3"/>
</dbReference>
<evidence type="ECO:0000256" key="5">
    <source>
        <dbReference type="PROSITE-ProRule" id="PRU00221"/>
    </source>
</evidence>
<sequence>MYLSQRTDANINTKSPPNALLVATAELCEWRVAAAEAILNFSDADQSQQVKVIKTILHPGEVNKIREVPGHSEVVVTHTDSKELYVWHTGRQPNRKEKVTASAALSVADLTLIGHTADAEFALGVATAAPLVASGGKDKSVMVWNLADADGGALLARADPDAVDPNPKADAGRAPSRLDAQSRLKGHTDTVEDVVWRPDSAAELASVGDDRALLFWDTRAAHSPAGRVPDAHGPAHDLHCVDWSALQPHLVATGAADGSVRVWDKRELARPLHIFAVHVKPTMRMEWSPTHEGVLASGGEDRRICIWDLNRGAGGGTGDGDAKRPPQLMFLHSGHRGGVADFQWVPGEPADPFTMASVSDNGVGGTLQLWRINDMIWRPEDVVLAELEEHRDFILNAKNKKQAPAVTPL</sequence>
<feature type="region of interest" description="Disordered" evidence="6">
    <location>
        <begin position="158"/>
        <end position="185"/>
    </location>
</feature>
<feature type="repeat" description="WD" evidence="5">
    <location>
        <begin position="184"/>
        <end position="219"/>
    </location>
</feature>
<keyword evidence="8" id="KW-1185">Reference proteome</keyword>
<dbReference type="InterPro" id="IPR015943">
    <property type="entry name" value="WD40/YVTN_repeat-like_dom_sf"/>
</dbReference>
<dbReference type="InterPro" id="IPR036322">
    <property type="entry name" value="WD40_repeat_dom_sf"/>
</dbReference>
<gene>
    <name evidence="7" type="ORF">WJX81_006464</name>
</gene>
<dbReference type="InterPro" id="IPR019775">
    <property type="entry name" value="WD40_repeat_CS"/>
</dbReference>
<dbReference type="InterPro" id="IPR020472">
    <property type="entry name" value="WD40_PAC1"/>
</dbReference>
<keyword evidence="3" id="KW-0677">Repeat</keyword>
<dbReference type="PANTHER" id="PTHR22850">
    <property type="entry name" value="WD40 REPEAT FAMILY"/>
    <property type="match status" value="1"/>
</dbReference>
<keyword evidence="2 5" id="KW-0853">WD repeat</keyword>
<reference evidence="7 8" key="1">
    <citation type="journal article" date="2024" name="Nat. Commun.">
        <title>Phylogenomics reveals the evolutionary origins of lichenization in chlorophyte algae.</title>
        <authorList>
            <person name="Puginier C."/>
            <person name="Libourel C."/>
            <person name="Otte J."/>
            <person name="Skaloud P."/>
            <person name="Haon M."/>
            <person name="Grisel S."/>
            <person name="Petersen M."/>
            <person name="Berrin J.G."/>
            <person name="Delaux P.M."/>
            <person name="Dal Grande F."/>
            <person name="Keller J."/>
        </authorList>
    </citation>
    <scope>NUCLEOTIDE SEQUENCE [LARGE SCALE GENOMIC DNA]</scope>
    <source>
        <strain evidence="7 8">SAG 245.80</strain>
    </source>
</reference>
<evidence type="ECO:0000313" key="7">
    <source>
        <dbReference type="EMBL" id="KAK9838348.1"/>
    </source>
</evidence>
<dbReference type="Pfam" id="PF00400">
    <property type="entry name" value="WD40"/>
    <property type="match status" value="4"/>
</dbReference>
<dbReference type="InterPro" id="IPR050459">
    <property type="entry name" value="WD_repeat_RBAP46/RBAP48/MSI1"/>
</dbReference>
<dbReference type="AlphaFoldDB" id="A0AAW1RY76"/>
<keyword evidence="4" id="KW-0539">Nucleus</keyword>
<dbReference type="PROSITE" id="PS00678">
    <property type="entry name" value="WD_REPEATS_1"/>
    <property type="match status" value="2"/>
</dbReference>
<dbReference type="SUPFAM" id="SSF50978">
    <property type="entry name" value="WD40 repeat-like"/>
    <property type="match status" value="1"/>
</dbReference>
<evidence type="ECO:0000256" key="2">
    <source>
        <dbReference type="ARBA" id="ARBA00022574"/>
    </source>
</evidence>
<evidence type="ECO:0000256" key="6">
    <source>
        <dbReference type="SAM" id="MobiDB-lite"/>
    </source>
</evidence>
<name>A0AAW1RY76_9CHLO</name>
<dbReference type="EMBL" id="JALJOU010000019">
    <property type="protein sequence ID" value="KAK9838348.1"/>
    <property type="molecule type" value="Genomic_DNA"/>
</dbReference>
<proteinExistence type="predicted"/>
<dbReference type="Proteomes" id="UP001445335">
    <property type="component" value="Unassembled WGS sequence"/>
</dbReference>
<evidence type="ECO:0000256" key="3">
    <source>
        <dbReference type="ARBA" id="ARBA00022737"/>
    </source>
</evidence>
<comment type="caution">
    <text evidence="7">The sequence shown here is derived from an EMBL/GenBank/DDBJ whole genome shotgun (WGS) entry which is preliminary data.</text>
</comment>
<feature type="repeat" description="WD" evidence="5">
    <location>
        <begin position="250"/>
        <end position="264"/>
    </location>
</feature>
<dbReference type="InterPro" id="IPR001680">
    <property type="entry name" value="WD40_rpt"/>
</dbReference>
<dbReference type="SMART" id="SM00320">
    <property type="entry name" value="WD40"/>
    <property type="match status" value="6"/>
</dbReference>
<comment type="subcellular location">
    <subcellularLocation>
        <location evidence="1">Nucleus</location>
    </subcellularLocation>
</comment>
<dbReference type="GO" id="GO:0005634">
    <property type="term" value="C:nucleus"/>
    <property type="evidence" value="ECO:0007669"/>
    <property type="project" value="UniProtKB-SubCell"/>
</dbReference>
<evidence type="ECO:0000256" key="4">
    <source>
        <dbReference type="ARBA" id="ARBA00023242"/>
    </source>
</evidence>
<evidence type="ECO:0000313" key="8">
    <source>
        <dbReference type="Proteomes" id="UP001445335"/>
    </source>
</evidence>
<dbReference type="Gene3D" id="2.130.10.10">
    <property type="entry name" value="YVTN repeat-like/Quinoprotein amine dehydrogenase"/>
    <property type="match status" value="1"/>
</dbReference>
<organism evidence="7 8">
    <name type="scientific">Elliptochloris bilobata</name>
    <dbReference type="NCBI Taxonomy" id="381761"/>
    <lineage>
        <taxon>Eukaryota</taxon>
        <taxon>Viridiplantae</taxon>
        <taxon>Chlorophyta</taxon>
        <taxon>core chlorophytes</taxon>
        <taxon>Trebouxiophyceae</taxon>
        <taxon>Trebouxiophyceae incertae sedis</taxon>
        <taxon>Elliptochloris clade</taxon>
        <taxon>Elliptochloris</taxon>
    </lineage>
</organism>
<dbReference type="PRINTS" id="PR00320">
    <property type="entry name" value="GPROTEINBRPT"/>
</dbReference>
<dbReference type="PROSITE" id="PS50294">
    <property type="entry name" value="WD_REPEATS_REGION"/>
    <property type="match status" value="2"/>
</dbReference>
<protein>
    <submittedName>
        <fullName evidence="7">Uncharacterized protein</fullName>
    </submittedName>
</protein>
<feature type="repeat" description="WD" evidence="5">
    <location>
        <begin position="275"/>
        <end position="312"/>
    </location>
</feature>